<dbReference type="SMART" id="SM00880">
    <property type="entry name" value="CHAD"/>
    <property type="match status" value="1"/>
</dbReference>
<evidence type="ECO:0000313" key="3">
    <source>
        <dbReference type="Proteomes" id="UP000560069"/>
    </source>
</evidence>
<gene>
    <name evidence="2" type="ORF">HNR11_000304</name>
</gene>
<sequence>MDAEPASETERKFDVPENIELPQLTDLPGVKAVDQPIEHRLETEYFDTADLRLASRSITLGRRIGDEDAGWELRHSARADERRDHHARPRRTSDDVPKTLLQRVRVYSRDSALMPVARLRTRRIVYRLRDDDGDAVAAFTDDHVNAQTLHPEPASQSWREWDFELCDAPKDLLNAGNNLILAAGGHPSAHGSELARALGTFLHNTVKRDSSPPSTNRAGDVVFAYLQEQLEVIRDQDPRVRQDDHDAVHKMRVATRRLRSVLATYGSLLEDRDTVHVVRGELRWLAGVLATARDTEVMQGRLMEMIANEPAELLSGPVARRIETELGGDYKKAYRRVMRALNGKRYFRLLDSLESLIGASTLSPRGAKPAKKALPPLINQDIKRLRRAVKHARRHPAGTGDPSALHDVRKDAKRLRYAAEAARTLGRKETERLAETAHGIQKILGDYQDTVVTRALLRRLGAEAFAQGENAFSYGRLHALEQSTAVKAEAAFHRGWQRIPTLSAKK</sequence>
<keyword evidence="3" id="KW-1185">Reference proteome</keyword>
<evidence type="ECO:0000259" key="1">
    <source>
        <dbReference type="PROSITE" id="PS51708"/>
    </source>
</evidence>
<protein>
    <submittedName>
        <fullName evidence="2">CHAD domain-containing protein</fullName>
    </submittedName>
</protein>
<name>A0A7Z0J206_9MICC</name>
<dbReference type="Gene3D" id="2.40.320.10">
    <property type="entry name" value="Hypothetical Protein Pfu-838710-001"/>
    <property type="match status" value="1"/>
</dbReference>
<evidence type="ECO:0000313" key="2">
    <source>
        <dbReference type="EMBL" id="NYJ15770.1"/>
    </source>
</evidence>
<dbReference type="EMBL" id="JACCFQ010000001">
    <property type="protein sequence ID" value="NYJ15770.1"/>
    <property type="molecule type" value="Genomic_DNA"/>
</dbReference>
<proteinExistence type="predicted"/>
<dbReference type="PANTHER" id="PTHR39339">
    <property type="entry name" value="SLR1444 PROTEIN"/>
    <property type="match status" value="1"/>
</dbReference>
<feature type="domain" description="CHAD" evidence="1">
    <location>
        <begin position="215"/>
        <end position="501"/>
    </location>
</feature>
<comment type="caution">
    <text evidence="2">The sequence shown here is derived from an EMBL/GenBank/DDBJ whole genome shotgun (WGS) entry which is preliminary data.</text>
</comment>
<dbReference type="Pfam" id="PF05235">
    <property type="entry name" value="CHAD"/>
    <property type="match status" value="1"/>
</dbReference>
<organism evidence="2 3">
    <name type="scientific">Nesterenkonia sandarakina</name>
    <dbReference type="NCBI Taxonomy" id="272918"/>
    <lineage>
        <taxon>Bacteria</taxon>
        <taxon>Bacillati</taxon>
        <taxon>Actinomycetota</taxon>
        <taxon>Actinomycetes</taxon>
        <taxon>Micrococcales</taxon>
        <taxon>Micrococcaceae</taxon>
        <taxon>Nesterenkonia</taxon>
    </lineage>
</organism>
<dbReference type="Gene3D" id="1.40.20.10">
    <property type="entry name" value="CHAD domain"/>
    <property type="match status" value="1"/>
</dbReference>
<dbReference type="PROSITE" id="PS51708">
    <property type="entry name" value="CHAD"/>
    <property type="match status" value="1"/>
</dbReference>
<dbReference type="AlphaFoldDB" id="A0A7Z0J206"/>
<dbReference type="InterPro" id="IPR033469">
    <property type="entry name" value="CYTH-like_dom_sf"/>
</dbReference>
<dbReference type="PANTHER" id="PTHR39339:SF1">
    <property type="entry name" value="CHAD DOMAIN-CONTAINING PROTEIN"/>
    <property type="match status" value="1"/>
</dbReference>
<dbReference type="InterPro" id="IPR023577">
    <property type="entry name" value="CYTH_domain"/>
</dbReference>
<accession>A0A7Z0J206</accession>
<dbReference type="SMART" id="SM01118">
    <property type="entry name" value="CYTH"/>
    <property type="match status" value="1"/>
</dbReference>
<dbReference type="RefSeq" id="WP_179440806.1">
    <property type="nucleotide sequence ID" value="NZ_BAAALK010000001.1"/>
</dbReference>
<dbReference type="InterPro" id="IPR007899">
    <property type="entry name" value="CHAD_dom"/>
</dbReference>
<reference evidence="2 3" key="1">
    <citation type="submission" date="2020-07" db="EMBL/GenBank/DDBJ databases">
        <title>Sequencing the genomes of 1000 actinobacteria strains.</title>
        <authorList>
            <person name="Klenk H.-P."/>
        </authorList>
    </citation>
    <scope>NUCLEOTIDE SEQUENCE [LARGE SCALE GENOMIC DNA]</scope>
    <source>
        <strain evidence="2 3">DSM 15664</strain>
    </source>
</reference>
<dbReference type="SUPFAM" id="SSF55154">
    <property type="entry name" value="CYTH-like phosphatases"/>
    <property type="match status" value="1"/>
</dbReference>
<dbReference type="Proteomes" id="UP000560069">
    <property type="component" value="Unassembled WGS sequence"/>
</dbReference>
<dbReference type="InterPro" id="IPR038186">
    <property type="entry name" value="CHAD_dom_sf"/>
</dbReference>
<dbReference type="CDD" id="cd07374">
    <property type="entry name" value="CYTH-like_Pase"/>
    <property type="match status" value="1"/>
</dbReference>